<dbReference type="EMBL" id="HACA01030857">
    <property type="protein sequence ID" value="CDW48218.1"/>
    <property type="molecule type" value="Transcribed_RNA"/>
</dbReference>
<sequence length="32" mass="3694">GHVIIYNIITQPLHLRYTPARRVNAEKSNCCI</sequence>
<accession>A0A0K2VCF2</accession>
<organism evidence="1">
    <name type="scientific">Lepeophtheirus salmonis</name>
    <name type="common">Salmon louse</name>
    <name type="synonym">Caligus salmonis</name>
    <dbReference type="NCBI Taxonomy" id="72036"/>
    <lineage>
        <taxon>Eukaryota</taxon>
        <taxon>Metazoa</taxon>
        <taxon>Ecdysozoa</taxon>
        <taxon>Arthropoda</taxon>
        <taxon>Crustacea</taxon>
        <taxon>Multicrustacea</taxon>
        <taxon>Hexanauplia</taxon>
        <taxon>Copepoda</taxon>
        <taxon>Siphonostomatoida</taxon>
        <taxon>Caligidae</taxon>
        <taxon>Lepeophtheirus</taxon>
    </lineage>
</organism>
<dbReference type="AlphaFoldDB" id="A0A0K2VCF2"/>
<reference evidence="1" key="1">
    <citation type="submission" date="2014-05" db="EMBL/GenBank/DDBJ databases">
        <authorList>
            <person name="Chronopoulou M."/>
        </authorList>
    </citation>
    <scope>NUCLEOTIDE SEQUENCE</scope>
    <source>
        <tissue evidence="1">Whole organism</tissue>
    </source>
</reference>
<evidence type="ECO:0000313" key="1">
    <source>
        <dbReference type="EMBL" id="CDW48218.1"/>
    </source>
</evidence>
<protein>
    <submittedName>
        <fullName evidence="1">Uncharacterized protein</fullName>
    </submittedName>
</protein>
<proteinExistence type="predicted"/>
<name>A0A0K2VCF2_LEPSM</name>
<feature type="non-terminal residue" evidence="1">
    <location>
        <position position="1"/>
    </location>
</feature>